<gene>
    <name evidence="1" type="ORF">GCM10010923_16220</name>
</gene>
<accession>A0ABQ1FDJ6</accession>
<protein>
    <submittedName>
        <fullName evidence="1">Uncharacterized protein</fullName>
    </submittedName>
</protein>
<sequence>MSGRRKAFVCVDPVEAFAEPKFVLEFGGKIYVTQAVSEFDPDDPDLSEDARSDIDRLKVLLDRGEQVCGTYIEPPQKMMSTAQAQTDN</sequence>
<reference evidence="2" key="1">
    <citation type="journal article" date="2019" name="Int. J. Syst. Evol. Microbiol.">
        <title>The Global Catalogue of Microorganisms (GCM) 10K type strain sequencing project: providing services to taxonomists for standard genome sequencing and annotation.</title>
        <authorList>
            <consortium name="The Broad Institute Genomics Platform"/>
            <consortium name="The Broad Institute Genome Sequencing Center for Infectious Disease"/>
            <person name="Wu L."/>
            <person name="Ma J."/>
        </authorList>
    </citation>
    <scope>NUCLEOTIDE SEQUENCE [LARGE SCALE GENOMIC DNA]</scope>
    <source>
        <strain evidence="2">CGMCC 1.15297</strain>
    </source>
</reference>
<proteinExistence type="predicted"/>
<evidence type="ECO:0000313" key="2">
    <source>
        <dbReference type="Proteomes" id="UP000603317"/>
    </source>
</evidence>
<keyword evidence="2" id="KW-1185">Reference proteome</keyword>
<name>A0ABQ1FDJ6_9SPHN</name>
<comment type="caution">
    <text evidence="1">The sequence shown here is derived from an EMBL/GenBank/DDBJ whole genome shotgun (WGS) entry which is preliminary data.</text>
</comment>
<dbReference type="Proteomes" id="UP000603317">
    <property type="component" value="Unassembled WGS sequence"/>
</dbReference>
<organism evidence="1 2">
    <name type="scientific">Blastomonas marina</name>
    <dbReference type="NCBI Taxonomy" id="1867408"/>
    <lineage>
        <taxon>Bacteria</taxon>
        <taxon>Pseudomonadati</taxon>
        <taxon>Pseudomonadota</taxon>
        <taxon>Alphaproteobacteria</taxon>
        <taxon>Sphingomonadales</taxon>
        <taxon>Sphingomonadaceae</taxon>
        <taxon>Blastomonas</taxon>
    </lineage>
</organism>
<dbReference type="EMBL" id="BMID01000001">
    <property type="protein sequence ID" value="GGA07003.1"/>
    <property type="molecule type" value="Genomic_DNA"/>
</dbReference>
<evidence type="ECO:0000313" key="1">
    <source>
        <dbReference type="EMBL" id="GGA07003.1"/>
    </source>
</evidence>